<dbReference type="Proteomes" id="UP000825701">
    <property type="component" value="Chromosome"/>
</dbReference>
<dbReference type="KEGG" id="cmet:K6K41_16100"/>
<accession>A0A9E6R626</accession>
<protein>
    <submittedName>
        <fullName evidence="1">Uncharacterized protein</fullName>
    </submittedName>
</protein>
<dbReference type="EMBL" id="CP081869">
    <property type="protein sequence ID" value="QZN98558.1"/>
    <property type="molecule type" value="Genomic_DNA"/>
</dbReference>
<keyword evidence="2" id="KW-1185">Reference proteome</keyword>
<dbReference type="RefSeq" id="WP_261401490.1">
    <property type="nucleotide sequence ID" value="NZ_CP081869.1"/>
</dbReference>
<evidence type="ECO:0000313" key="1">
    <source>
        <dbReference type="EMBL" id="QZN98558.1"/>
    </source>
</evidence>
<sequence length="70" mass="7229">MSAPIKGYTGDVVTFSDMVDELSALAAVVDLVGAPTHSEVKEGRAFVAATVSDLLRQLSERLHGLNGGAS</sequence>
<name>A0A9E6R626_9HYPH</name>
<organism evidence="1 2">
    <name type="scientific">Chenggangzhangella methanolivorans</name>
    <dbReference type="NCBI Taxonomy" id="1437009"/>
    <lineage>
        <taxon>Bacteria</taxon>
        <taxon>Pseudomonadati</taxon>
        <taxon>Pseudomonadota</taxon>
        <taxon>Alphaproteobacteria</taxon>
        <taxon>Hyphomicrobiales</taxon>
        <taxon>Methylopilaceae</taxon>
        <taxon>Chenggangzhangella</taxon>
    </lineage>
</organism>
<gene>
    <name evidence="1" type="ORF">K6K41_16100</name>
</gene>
<reference evidence="1" key="1">
    <citation type="submission" date="2021-08" db="EMBL/GenBank/DDBJ databases">
        <authorList>
            <person name="Zhang H."/>
            <person name="Xu M."/>
            <person name="Yu Z."/>
            <person name="Yang L."/>
            <person name="Cai Y."/>
        </authorList>
    </citation>
    <scope>NUCLEOTIDE SEQUENCE</scope>
    <source>
        <strain evidence="1">CHL1</strain>
    </source>
</reference>
<dbReference type="AlphaFoldDB" id="A0A9E6R626"/>
<evidence type="ECO:0000313" key="2">
    <source>
        <dbReference type="Proteomes" id="UP000825701"/>
    </source>
</evidence>
<proteinExistence type="predicted"/>